<evidence type="ECO:0000313" key="7">
    <source>
        <dbReference type="EMBL" id="CAB3410701.1"/>
    </source>
</evidence>
<dbReference type="Pfam" id="PF03125">
    <property type="entry name" value="Sre"/>
    <property type="match status" value="1"/>
</dbReference>
<dbReference type="OrthoDB" id="5806564at2759"/>
<name>A0A8S1FFQ4_9PELO</name>
<dbReference type="GO" id="GO:0007606">
    <property type="term" value="P:sensory perception of chemical stimulus"/>
    <property type="evidence" value="ECO:0007669"/>
    <property type="project" value="InterPro"/>
</dbReference>
<feature type="transmembrane region" description="Helical" evidence="6">
    <location>
        <begin position="125"/>
        <end position="145"/>
    </location>
</feature>
<comment type="subcellular location">
    <subcellularLocation>
        <location evidence="1">Membrane</location>
        <topology evidence="1">Multi-pass membrane protein</topology>
    </subcellularLocation>
</comment>
<evidence type="ECO:0000256" key="1">
    <source>
        <dbReference type="ARBA" id="ARBA00004141"/>
    </source>
</evidence>
<dbReference type="EMBL" id="CADEPM010000011">
    <property type="protein sequence ID" value="CAB3410701.1"/>
    <property type="molecule type" value="Genomic_DNA"/>
</dbReference>
<reference evidence="7 8" key="1">
    <citation type="submission" date="2020-04" db="EMBL/GenBank/DDBJ databases">
        <authorList>
            <person name="Laetsch R D."/>
            <person name="Stevens L."/>
            <person name="Kumar S."/>
            <person name="Blaxter L. M."/>
        </authorList>
    </citation>
    <scope>NUCLEOTIDE SEQUENCE [LARGE SCALE GENOMIC DNA]</scope>
</reference>
<comment type="caution">
    <text evidence="7">The sequence shown here is derived from an EMBL/GenBank/DDBJ whole genome shotgun (WGS) entry which is preliminary data.</text>
</comment>
<feature type="transmembrane region" description="Helical" evidence="6">
    <location>
        <begin position="61"/>
        <end position="79"/>
    </location>
</feature>
<dbReference type="AlphaFoldDB" id="A0A8S1FFQ4"/>
<evidence type="ECO:0000256" key="5">
    <source>
        <dbReference type="ARBA" id="ARBA00023136"/>
    </source>
</evidence>
<keyword evidence="8" id="KW-1185">Reference proteome</keyword>
<dbReference type="InterPro" id="IPR004151">
    <property type="entry name" value="7TM_GPCR_serpentine_rcpt_Sre"/>
</dbReference>
<evidence type="ECO:0000256" key="3">
    <source>
        <dbReference type="ARBA" id="ARBA00022692"/>
    </source>
</evidence>
<feature type="transmembrane region" description="Helical" evidence="6">
    <location>
        <begin position="182"/>
        <end position="205"/>
    </location>
</feature>
<dbReference type="PANTHER" id="PTHR23128:SF137">
    <property type="entry name" value="SERPENTINE RECEPTOR, CLASS E (EPSILON)"/>
    <property type="match status" value="1"/>
</dbReference>
<feature type="transmembrane region" description="Helical" evidence="6">
    <location>
        <begin position="28"/>
        <end position="49"/>
    </location>
</feature>
<protein>
    <submittedName>
        <fullName evidence="7">Uncharacterized protein</fullName>
    </submittedName>
</protein>
<dbReference type="Proteomes" id="UP000494206">
    <property type="component" value="Unassembled WGS sequence"/>
</dbReference>
<keyword evidence="4 6" id="KW-1133">Transmembrane helix</keyword>
<evidence type="ECO:0000256" key="6">
    <source>
        <dbReference type="SAM" id="Phobius"/>
    </source>
</evidence>
<evidence type="ECO:0000256" key="4">
    <source>
        <dbReference type="ARBA" id="ARBA00022989"/>
    </source>
</evidence>
<feature type="transmembrane region" description="Helical" evidence="6">
    <location>
        <begin position="283"/>
        <end position="303"/>
    </location>
</feature>
<keyword evidence="5 6" id="KW-0472">Membrane</keyword>
<comment type="similarity">
    <text evidence="2">Belongs to the nematode receptor-like protein sre family.</text>
</comment>
<keyword evidence="3 6" id="KW-0812">Transmembrane</keyword>
<feature type="transmembrane region" description="Helical" evidence="6">
    <location>
        <begin position="157"/>
        <end position="176"/>
    </location>
</feature>
<organism evidence="7 8">
    <name type="scientific">Caenorhabditis bovis</name>
    <dbReference type="NCBI Taxonomy" id="2654633"/>
    <lineage>
        <taxon>Eukaryota</taxon>
        <taxon>Metazoa</taxon>
        <taxon>Ecdysozoa</taxon>
        <taxon>Nematoda</taxon>
        <taxon>Chromadorea</taxon>
        <taxon>Rhabditida</taxon>
        <taxon>Rhabditina</taxon>
        <taxon>Rhabditomorpha</taxon>
        <taxon>Rhabditoidea</taxon>
        <taxon>Rhabditidae</taxon>
        <taxon>Peloderinae</taxon>
        <taxon>Caenorhabditis</taxon>
    </lineage>
</organism>
<gene>
    <name evidence="7" type="ORF">CBOVIS_LOCUS12183</name>
</gene>
<accession>A0A8S1FFQ4</accession>
<dbReference type="PANTHER" id="PTHR23128">
    <property type="entry name" value="SERPENTINE RECEPTOR, CLASS E (EPSILON)-RELATED"/>
    <property type="match status" value="1"/>
</dbReference>
<feature type="transmembrane region" description="Helical" evidence="6">
    <location>
        <begin position="246"/>
        <end position="263"/>
    </location>
</feature>
<proteinExistence type="inferred from homology"/>
<evidence type="ECO:0000313" key="8">
    <source>
        <dbReference type="Proteomes" id="UP000494206"/>
    </source>
</evidence>
<dbReference type="GO" id="GO:0016020">
    <property type="term" value="C:membrane"/>
    <property type="evidence" value="ECO:0007669"/>
    <property type="project" value="UniProtKB-SubCell"/>
</dbReference>
<evidence type="ECO:0000256" key="2">
    <source>
        <dbReference type="ARBA" id="ARBA00006803"/>
    </source>
</evidence>
<sequence length="370" mass="43102">MESDALQVTLMEIFLKNSHQIQSTVSKIVQMCLFLIGCLLTALCVFIAIKCSTFHKNLRNIFIALIFVWFELFICRLLVFRFQHILANFDGDIDELDECGRIGNCSLSANWADSIFIAANLRYHYMYFVMFTPIAILSERISATILIHDYEKKRRSWIYVIILIAQTIFSVSFALITTSFRLTFVALIVCTGTIMIAAILIYILVEYINKKRLLKLEQDHRNTNYSLSIRYQLKENLKTLKLMRRFFLSIIGFIVVMALTNSIPVLLKFPESAILSIREYLDYLFHANPIILVPTAILTIESYRRFFLSRTRQLFGIRYESQRNNLNKLKLPANVNESDVYFEIFERQLYSKPSFRQIKSNSTSKLASIS</sequence>